<dbReference type="EMBL" id="CP001063">
    <property type="protein sequence ID" value="ACD08520.1"/>
    <property type="molecule type" value="Genomic_DNA"/>
</dbReference>
<protein>
    <submittedName>
        <fullName evidence="2">Uncharacterized protein</fullName>
    </submittedName>
</protein>
<evidence type="ECO:0000313" key="2">
    <source>
        <dbReference type="EMBL" id="ACD08520.1"/>
    </source>
</evidence>
<accession>B2TVC0</accession>
<proteinExistence type="predicted"/>
<keyword evidence="3" id="KW-1185">Reference proteome</keyword>
<reference evidence="3" key="1">
    <citation type="submission" date="2008-05" db="EMBL/GenBank/DDBJ databases">
        <title>Complete sequence of Shigella boydii serotype 18 strain BS512.</title>
        <authorList>
            <person name="Rasko D.A."/>
            <person name="Rosovitz M."/>
            <person name="Maurelli A.T."/>
            <person name="Myers G."/>
            <person name="Seshadri R."/>
            <person name="Cer R."/>
            <person name="Jiang L."/>
            <person name="Ravel J."/>
            <person name="Sebastian Y."/>
        </authorList>
    </citation>
    <scope>NUCLEOTIDE SEQUENCE [LARGE SCALE GENOMIC DNA]</scope>
    <source>
        <strain evidence="3">CDC 3083-94 / BS512</strain>
    </source>
</reference>
<dbReference type="HOGENOM" id="CLU_3348597_0_0_6"/>
<gene>
    <name evidence="2" type="ordered locus">SbBS512_E2540</name>
</gene>
<feature type="region of interest" description="Disordered" evidence="1">
    <location>
        <begin position="1"/>
        <end position="37"/>
    </location>
</feature>
<dbReference type="KEGG" id="sbc:SbBS512_E2540"/>
<sequence length="37" mass="3845">MPDLTSISGYQRPTRPGDITPPDHGRLGAVIMPGLAG</sequence>
<dbReference type="AlphaFoldDB" id="B2TVC0"/>
<evidence type="ECO:0000256" key="1">
    <source>
        <dbReference type="SAM" id="MobiDB-lite"/>
    </source>
</evidence>
<evidence type="ECO:0000313" key="3">
    <source>
        <dbReference type="Proteomes" id="UP000001030"/>
    </source>
</evidence>
<organism evidence="2 3">
    <name type="scientific">Shigella boydii serotype 18 (strain CDC 3083-94 / BS512)</name>
    <dbReference type="NCBI Taxonomy" id="344609"/>
    <lineage>
        <taxon>Bacteria</taxon>
        <taxon>Pseudomonadati</taxon>
        <taxon>Pseudomonadota</taxon>
        <taxon>Gammaproteobacteria</taxon>
        <taxon>Enterobacterales</taxon>
        <taxon>Enterobacteriaceae</taxon>
        <taxon>Shigella</taxon>
    </lineage>
</organism>
<name>B2TVC0_SHIB3</name>
<feature type="compositionally biased region" description="Polar residues" evidence="1">
    <location>
        <begin position="1"/>
        <end position="11"/>
    </location>
</feature>
<dbReference type="Proteomes" id="UP000001030">
    <property type="component" value="Chromosome"/>
</dbReference>